<name>A0A919JLR5_9ACTN</name>
<reference evidence="1" key="1">
    <citation type="submission" date="2021-01" db="EMBL/GenBank/DDBJ databases">
        <title>Whole genome shotgun sequence of Actinoplanes nipponensis NBRC 14063.</title>
        <authorList>
            <person name="Komaki H."/>
            <person name="Tamura T."/>
        </authorList>
    </citation>
    <scope>NUCLEOTIDE SEQUENCE</scope>
    <source>
        <strain evidence="1">NBRC 14063</strain>
    </source>
</reference>
<dbReference type="EMBL" id="BOMQ01000079">
    <property type="protein sequence ID" value="GIE53128.1"/>
    <property type="molecule type" value="Genomic_DNA"/>
</dbReference>
<accession>A0A919JLR5</accession>
<dbReference type="AlphaFoldDB" id="A0A919JLR5"/>
<evidence type="ECO:0000313" key="1">
    <source>
        <dbReference type="EMBL" id="GIE53128.1"/>
    </source>
</evidence>
<organism evidence="1 2">
    <name type="scientific">Actinoplanes nipponensis</name>
    <dbReference type="NCBI Taxonomy" id="135950"/>
    <lineage>
        <taxon>Bacteria</taxon>
        <taxon>Bacillati</taxon>
        <taxon>Actinomycetota</taxon>
        <taxon>Actinomycetes</taxon>
        <taxon>Micromonosporales</taxon>
        <taxon>Micromonosporaceae</taxon>
        <taxon>Actinoplanes</taxon>
    </lineage>
</organism>
<gene>
    <name evidence="1" type="ORF">Ani05nite_66620</name>
</gene>
<keyword evidence="2" id="KW-1185">Reference proteome</keyword>
<sequence length="224" mass="23820">MGVTTQQLLQPDMGVRLPVEVRRSLVAMGTACNQAAVHLQYASTHSLHIEAIAEAHRVSEQASTPATQAATDLQRLADQHFEQAIVVLARAATVYAVYSTQVALAVAASREPPPPGAAVILPSDVIAAAGHYLPEVCFSDDGNDRVAAEQNETVGHARRTLIELVTYRMQGESALAYDDIATVTADGGINRQSEFADALHVYAGVLVWSVAVFSGVSPDHGPRR</sequence>
<dbReference type="Proteomes" id="UP000647172">
    <property type="component" value="Unassembled WGS sequence"/>
</dbReference>
<protein>
    <submittedName>
        <fullName evidence="1">Uncharacterized protein</fullName>
    </submittedName>
</protein>
<evidence type="ECO:0000313" key="2">
    <source>
        <dbReference type="Proteomes" id="UP000647172"/>
    </source>
</evidence>
<proteinExistence type="predicted"/>
<dbReference type="RefSeq" id="WP_203774950.1">
    <property type="nucleotide sequence ID" value="NZ_BAAAYJ010000074.1"/>
</dbReference>
<comment type="caution">
    <text evidence="1">The sequence shown here is derived from an EMBL/GenBank/DDBJ whole genome shotgun (WGS) entry which is preliminary data.</text>
</comment>